<protein>
    <recommendedName>
        <fullName evidence="4">DUF3298 domain-containing protein</fullName>
    </recommendedName>
</protein>
<reference evidence="2 3" key="1">
    <citation type="submission" date="2018-01" db="EMBL/GenBank/DDBJ databases">
        <title>Genomic Sequence of Chromobacterium MWU13-2610 from wild cranberry bogs within the Cape Cod National Seashore.</title>
        <authorList>
            <person name="O'Hara-Hanley K."/>
            <person name="Soby S."/>
            <person name="Harrison A."/>
        </authorList>
    </citation>
    <scope>NUCLEOTIDE SEQUENCE [LARGE SCALE GENOMIC DNA]</scope>
    <source>
        <strain evidence="2 3">MWU13-2610</strain>
    </source>
</reference>
<comment type="caution">
    <text evidence="2">The sequence shown here is derived from an EMBL/GenBank/DDBJ whole genome shotgun (WGS) entry which is preliminary data.</text>
</comment>
<dbReference type="Proteomes" id="UP000236416">
    <property type="component" value="Unassembled WGS sequence"/>
</dbReference>
<organism evidence="2 3">
    <name type="scientific">Chromobacterium sinusclupearum</name>
    <dbReference type="NCBI Taxonomy" id="2077146"/>
    <lineage>
        <taxon>Bacteria</taxon>
        <taxon>Pseudomonadati</taxon>
        <taxon>Pseudomonadota</taxon>
        <taxon>Betaproteobacteria</taxon>
        <taxon>Neisseriales</taxon>
        <taxon>Chromobacteriaceae</taxon>
        <taxon>Chromobacterium</taxon>
    </lineage>
</organism>
<dbReference type="AlphaFoldDB" id="A0A2K4MKQ8"/>
<dbReference type="RefSeq" id="WP_103321414.1">
    <property type="nucleotide sequence ID" value="NZ_PPTF01000073.1"/>
</dbReference>
<sequence length="375" mass="42107">MRVWKAVGLLAGGMLALQAHADVWQGEVGGAPVVMEWSVNDDGTVDGRYFYRKYHSDIALTGTRDKQGALRLGENLGYDESRVDLVLRPEGNGWVGEWRGPKAKRAQPVKLSLLAKSKRSGYGAEEGADGLSAYNRARVAGLRLKPAGVKVFQGYRLAWWIEPESRIRWFRVASGYPEATMARLNKVLEYWQWRAVAASFDCDANDRGRGMTEYTQEVIPRLLTPRVVSMSVETNYYCGGAHPDFNDSPLNLDVASGRDMRLEDVLWLGRGKPQDARDAKGKLRDANYESKVLQPWLAQTFGKLYPNQMEGEDGNECDYSNAEVWNPSSWYLMPEGVQIGAYFPRVERACDNPGWSLLPWALVRKHPGTLTSRLP</sequence>
<name>A0A2K4MKQ8_9NEIS</name>
<evidence type="ECO:0000256" key="1">
    <source>
        <dbReference type="SAM" id="SignalP"/>
    </source>
</evidence>
<evidence type="ECO:0008006" key="4">
    <source>
        <dbReference type="Google" id="ProtNLM"/>
    </source>
</evidence>
<accession>A0A2K4MKQ8</accession>
<evidence type="ECO:0000313" key="3">
    <source>
        <dbReference type="Proteomes" id="UP000236416"/>
    </source>
</evidence>
<evidence type="ECO:0000313" key="2">
    <source>
        <dbReference type="EMBL" id="POA97668.1"/>
    </source>
</evidence>
<feature type="signal peptide" evidence="1">
    <location>
        <begin position="1"/>
        <end position="21"/>
    </location>
</feature>
<keyword evidence="3" id="KW-1185">Reference proteome</keyword>
<proteinExistence type="predicted"/>
<gene>
    <name evidence="2" type="ORF">C2134_17795</name>
</gene>
<feature type="chain" id="PRO_5014401293" description="DUF3298 domain-containing protein" evidence="1">
    <location>
        <begin position="22"/>
        <end position="375"/>
    </location>
</feature>
<keyword evidence="1" id="KW-0732">Signal</keyword>
<dbReference type="EMBL" id="PPTF01000073">
    <property type="protein sequence ID" value="POA97668.1"/>
    <property type="molecule type" value="Genomic_DNA"/>
</dbReference>